<reference evidence="1" key="1">
    <citation type="submission" date="2020-08" db="EMBL/GenBank/DDBJ databases">
        <title>Multicomponent nature underlies the extraordinary mechanical properties of spider dragline silk.</title>
        <authorList>
            <person name="Kono N."/>
            <person name="Nakamura H."/>
            <person name="Mori M."/>
            <person name="Yoshida Y."/>
            <person name="Ohtoshi R."/>
            <person name="Malay A.D."/>
            <person name="Moran D.A.P."/>
            <person name="Tomita M."/>
            <person name="Numata K."/>
            <person name="Arakawa K."/>
        </authorList>
    </citation>
    <scope>NUCLEOTIDE SEQUENCE</scope>
</reference>
<protein>
    <submittedName>
        <fullName evidence="1">Retrovirus-related Pol polyprotein from transposon opus</fullName>
    </submittedName>
</protein>
<dbReference type="EMBL" id="BMAW01121012">
    <property type="protein sequence ID" value="GFT92167.1"/>
    <property type="molecule type" value="Genomic_DNA"/>
</dbReference>
<dbReference type="AlphaFoldDB" id="A0A8X6PW53"/>
<comment type="caution">
    <text evidence="1">The sequence shown here is derived from an EMBL/GenBank/DDBJ whole genome shotgun (WGS) entry which is preliminary data.</text>
</comment>
<evidence type="ECO:0000313" key="1">
    <source>
        <dbReference type="EMBL" id="GFT92167.1"/>
    </source>
</evidence>
<accession>A0A8X6PW53</accession>
<name>A0A8X6PW53_NEPPI</name>
<feature type="non-terminal residue" evidence="1">
    <location>
        <position position="1"/>
    </location>
</feature>
<proteinExistence type="predicted"/>
<gene>
    <name evidence="1" type="primary">pol_1372</name>
    <name evidence="1" type="ORF">NPIL_434671</name>
</gene>
<dbReference type="OrthoDB" id="6450226at2759"/>
<dbReference type="Proteomes" id="UP000887013">
    <property type="component" value="Unassembled WGS sequence"/>
</dbReference>
<sequence length="105" mass="11602">SNQNSVLKLAINETWGIACTDSEASHSIAGETLYLLLQREGANFQKTRVSMSLVDGQKSELQTYTTSVVIRYEGRVLLTPLIALPYATGNRTLLERDFLQKAGII</sequence>
<keyword evidence="2" id="KW-1185">Reference proteome</keyword>
<organism evidence="1 2">
    <name type="scientific">Nephila pilipes</name>
    <name type="common">Giant wood spider</name>
    <name type="synonym">Nephila maculata</name>
    <dbReference type="NCBI Taxonomy" id="299642"/>
    <lineage>
        <taxon>Eukaryota</taxon>
        <taxon>Metazoa</taxon>
        <taxon>Ecdysozoa</taxon>
        <taxon>Arthropoda</taxon>
        <taxon>Chelicerata</taxon>
        <taxon>Arachnida</taxon>
        <taxon>Araneae</taxon>
        <taxon>Araneomorphae</taxon>
        <taxon>Entelegynae</taxon>
        <taxon>Araneoidea</taxon>
        <taxon>Nephilidae</taxon>
        <taxon>Nephila</taxon>
    </lineage>
</organism>
<evidence type="ECO:0000313" key="2">
    <source>
        <dbReference type="Proteomes" id="UP000887013"/>
    </source>
</evidence>